<dbReference type="EnsemblMetazoa" id="Aqu2.1.40233_001">
    <property type="protein sequence ID" value="Aqu2.1.40233_001"/>
    <property type="gene ID" value="Aqu2.1.40233"/>
</dbReference>
<feature type="coiled-coil region" evidence="1">
    <location>
        <begin position="98"/>
        <end position="299"/>
    </location>
</feature>
<dbReference type="PANTHER" id="PTHR23313">
    <property type="entry name" value="TSEC1-RELATED"/>
    <property type="match status" value="1"/>
</dbReference>
<name>A0A1X7VLD5_AMPQE</name>
<sequence>MSTSRKNDSLKRRDPLNRPSSTKLKNREAEYRKVNAKLEVKTASLVKEVEHLIQGHNVVQEEEKKSLLNDEPSVLNNDSQTVKEDISKPETASNVAISTDIERTVRQLEEKLEKEEVHCDNEQKEGNVIPLVAEELGNEAMLRFLKAKLRVVQEEMEKVTRNYQELEKKYQSSIDEVKTLNEYNKRLEKTQQSLKSSTIKYQELIKELQDKTEALEIQLVAMRREVDSEKTLQKKLTVTHSGTEVRLNRALEDVEKYKNLYQKLKQDSKDSVKHDRQKLETLEARNKTLEKQKKELLAAFGKQLKLIDILKRQKIHLEAARMIAFAEEEFVKVLDWDVV</sequence>
<proteinExistence type="predicted"/>
<feature type="region of interest" description="Disordered" evidence="2">
    <location>
        <begin position="1"/>
        <end position="29"/>
    </location>
</feature>
<dbReference type="eggNOG" id="ENOG502QPKV">
    <property type="taxonomic scope" value="Eukaryota"/>
</dbReference>
<feature type="compositionally biased region" description="Basic and acidic residues" evidence="2">
    <location>
        <begin position="1"/>
        <end position="16"/>
    </location>
</feature>
<dbReference type="AlphaFoldDB" id="A0A1X7VLD5"/>
<protein>
    <recommendedName>
        <fullName evidence="5">Testis-expressed sequence 9 protein</fullName>
    </recommendedName>
</protein>
<organism evidence="3">
    <name type="scientific">Amphimedon queenslandica</name>
    <name type="common">Sponge</name>
    <dbReference type="NCBI Taxonomy" id="400682"/>
    <lineage>
        <taxon>Eukaryota</taxon>
        <taxon>Metazoa</taxon>
        <taxon>Porifera</taxon>
        <taxon>Demospongiae</taxon>
        <taxon>Heteroscleromorpha</taxon>
        <taxon>Haplosclerida</taxon>
        <taxon>Niphatidae</taxon>
        <taxon>Amphimedon</taxon>
    </lineage>
</organism>
<dbReference type="PANTHER" id="PTHR23313:SF0">
    <property type="entry name" value="TESTIS-EXPRESSED PROTEIN 9"/>
    <property type="match status" value="1"/>
</dbReference>
<dbReference type="STRING" id="400682.A0A1X7VLD5"/>
<dbReference type="KEGG" id="aqu:100641792"/>
<gene>
    <name evidence="3" type="primary">100641792</name>
</gene>
<keyword evidence="4" id="KW-1185">Reference proteome</keyword>
<evidence type="ECO:0008006" key="5">
    <source>
        <dbReference type="Google" id="ProtNLM"/>
    </source>
</evidence>
<evidence type="ECO:0000313" key="4">
    <source>
        <dbReference type="Proteomes" id="UP000007879"/>
    </source>
</evidence>
<dbReference type="InParanoid" id="A0A1X7VLD5"/>
<evidence type="ECO:0000256" key="2">
    <source>
        <dbReference type="SAM" id="MobiDB-lite"/>
    </source>
</evidence>
<evidence type="ECO:0000313" key="3">
    <source>
        <dbReference type="EnsemblMetazoa" id="Aqu2.1.40233_001"/>
    </source>
</evidence>
<reference evidence="3" key="2">
    <citation type="submission" date="2017-05" db="UniProtKB">
        <authorList>
            <consortium name="EnsemblMetazoa"/>
        </authorList>
    </citation>
    <scope>IDENTIFICATION</scope>
</reference>
<evidence type="ECO:0000256" key="1">
    <source>
        <dbReference type="SAM" id="Coils"/>
    </source>
</evidence>
<accession>A0A1X7VLD5</accession>
<dbReference type="Proteomes" id="UP000007879">
    <property type="component" value="Unassembled WGS sequence"/>
</dbReference>
<keyword evidence="1" id="KW-0175">Coiled coil</keyword>
<dbReference type="OrthoDB" id="269872at2759"/>
<reference evidence="4" key="1">
    <citation type="journal article" date="2010" name="Nature">
        <title>The Amphimedon queenslandica genome and the evolution of animal complexity.</title>
        <authorList>
            <person name="Srivastava M."/>
            <person name="Simakov O."/>
            <person name="Chapman J."/>
            <person name="Fahey B."/>
            <person name="Gauthier M.E."/>
            <person name="Mitros T."/>
            <person name="Richards G.S."/>
            <person name="Conaco C."/>
            <person name="Dacre M."/>
            <person name="Hellsten U."/>
            <person name="Larroux C."/>
            <person name="Putnam N.H."/>
            <person name="Stanke M."/>
            <person name="Adamska M."/>
            <person name="Darling A."/>
            <person name="Degnan S.M."/>
            <person name="Oakley T.H."/>
            <person name="Plachetzki D.C."/>
            <person name="Zhai Y."/>
            <person name="Adamski M."/>
            <person name="Calcino A."/>
            <person name="Cummins S.F."/>
            <person name="Goodstein D.M."/>
            <person name="Harris C."/>
            <person name="Jackson D.J."/>
            <person name="Leys S.P."/>
            <person name="Shu S."/>
            <person name="Woodcroft B.J."/>
            <person name="Vervoort M."/>
            <person name="Kosik K.S."/>
            <person name="Manning G."/>
            <person name="Degnan B.M."/>
            <person name="Rokhsar D.S."/>
        </authorList>
    </citation>
    <scope>NUCLEOTIDE SEQUENCE [LARGE SCALE GENOMIC DNA]</scope>
</reference>
<dbReference type="EnsemblMetazoa" id="XM_003383983.2">
    <property type="protein sequence ID" value="XP_003384031.2"/>
    <property type="gene ID" value="LOC100641792"/>
</dbReference>